<feature type="chain" id="PRO_5045384511" description="DUF6310 domain-containing protein" evidence="2">
    <location>
        <begin position="20"/>
        <end position="309"/>
    </location>
</feature>
<evidence type="ECO:0000256" key="2">
    <source>
        <dbReference type="SAM" id="SignalP"/>
    </source>
</evidence>
<organism evidence="4 5">
    <name type="scientific">Archangium gephyra</name>
    <dbReference type="NCBI Taxonomy" id="48"/>
    <lineage>
        <taxon>Bacteria</taxon>
        <taxon>Pseudomonadati</taxon>
        <taxon>Myxococcota</taxon>
        <taxon>Myxococcia</taxon>
        <taxon>Myxococcales</taxon>
        <taxon>Cystobacterineae</taxon>
        <taxon>Archangiaceae</taxon>
        <taxon>Archangium</taxon>
    </lineage>
</organism>
<keyword evidence="2" id="KW-0732">Signal</keyword>
<feature type="region of interest" description="Disordered" evidence="1">
    <location>
        <begin position="133"/>
        <end position="188"/>
    </location>
</feature>
<evidence type="ECO:0000256" key="1">
    <source>
        <dbReference type="SAM" id="MobiDB-lite"/>
    </source>
</evidence>
<dbReference type="InterPro" id="IPR046277">
    <property type="entry name" value="DUF6310"/>
</dbReference>
<dbReference type="Proteomes" id="UP000256345">
    <property type="component" value="Unassembled WGS sequence"/>
</dbReference>
<gene>
    <name evidence="4" type="ORF">ATI61_113132</name>
</gene>
<feature type="signal peptide" evidence="2">
    <location>
        <begin position="1"/>
        <end position="19"/>
    </location>
</feature>
<evidence type="ECO:0000313" key="5">
    <source>
        <dbReference type="Proteomes" id="UP000256345"/>
    </source>
</evidence>
<feature type="domain" description="DUF6310" evidence="3">
    <location>
        <begin position="183"/>
        <end position="309"/>
    </location>
</feature>
<dbReference type="EMBL" id="QUMU01000013">
    <property type="protein sequence ID" value="REG25068.1"/>
    <property type="molecule type" value="Genomic_DNA"/>
</dbReference>
<evidence type="ECO:0000259" key="3">
    <source>
        <dbReference type="Pfam" id="PF19829"/>
    </source>
</evidence>
<reference evidence="4 5" key="1">
    <citation type="submission" date="2018-08" db="EMBL/GenBank/DDBJ databases">
        <title>Genomic Encyclopedia of Archaeal and Bacterial Type Strains, Phase II (KMG-II): from individual species to whole genera.</title>
        <authorList>
            <person name="Goeker M."/>
        </authorList>
    </citation>
    <scope>NUCLEOTIDE SEQUENCE [LARGE SCALE GENOMIC DNA]</scope>
    <source>
        <strain evidence="4 5">DSM 2261</strain>
    </source>
</reference>
<evidence type="ECO:0000313" key="4">
    <source>
        <dbReference type="EMBL" id="REG25068.1"/>
    </source>
</evidence>
<sequence>MRFRACIALLLYVSACATSAPSPREPAARDPRLANLQRAATLPWTDGGRCAVQEASEPWPVLAERCFHALDHDRIEFHDSTGRCAVASAAAVAVGLGACVLAAPEIIVGAVVITGVVVVGFTIKEALDTYAEKRDRPQVRPMPETRPVPATKPVPQEPSPKKRPKPEPKEPDFPPIGPVEVTERDRPRCEPVPVPYHLGGNKLHDKCADRIPNNRFPGGDVFVNGKNFDALQLATRTLWEVKTDNFDTYPPDLRRIVLEDQVPGLLHERALALSCGFNFRVGVRSPAHKIALELADPELKGLIEVMEWC</sequence>
<accession>A0ABX9JRA9</accession>
<proteinExistence type="predicted"/>
<dbReference type="Pfam" id="PF19829">
    <property type="entry name" value="DUF6310"/>
    <property type="match status" value="1"/>
</dbReference>
<keyword evidence="5" id="KW-1185">Reference proteome</keyword>
<feature type="compositionally biased region" description="Pro residues" evidence="1">
    <location>
        <begin position="144"/>
        <end position="158"/>
    </location>
</feature>
<comment type="caution">
    <text evidence="4">The sequence shown here is derived from an EMBL/GenBank/DDBJ whole genome shotgun (WGS) entry which is preliminary data.</text>
</comment>
<name>A0ABX9JRA9_9BACT</name>
<protein>
    <recommendedName>
        <fullName evidence="3">DUF6310 domain-containing protein</fullName>
    </recommendedName>
</protein>